<dbReference type="PROSITE" id="PS50977">
    <property type="entry name" value="HTH_TETR_2"/>
    <property type="match status" value="1"/>
</dbReference>
<dbReference type="Pfam" id="PF14246">
    <property type="entry name" value="TetR_C_7"/>
    <property type="match status" value="1"/>
</dbReference>
<dbReference type="InterPro" id="IPR036271">
    <property type="entry name" value="Tet_transcr_reg_TetR-rel_C_sf"/>
</dbReference>
<dbReference type="Proteomes" id="UP000037977">
    <property type="component" value="Unassembled WGS sequence"/>
</dbReference>
<dbReference type="SUPFAM" id="SSF46689">
    <property type="entry name" value="Homeodomain-like"/>
    <property type="match status" value="1"/>
</dbReference>
<dbReference type="InterPro" id="IPR039536">
    <property type="entry name" value="TetR_C_Proteobacteria"/>
</dbReference>
<evidence type="ECO:0000313" key="4">
    <source>
        <dbReference type="EMBL" id="KOY80718.1"/>
    </source>
</evidence>
<dbReference type="GO" id="GO:0000976">
    <property type="term" value="F:transcription cis-regulatory region binding"/>
    <property type="evidence" value="ECO:0007669"/>
    <property type="project" value="TreeGrafter"/>
</dbReference>
<dbReference type="EMBL" id="LGCI01000010">
    <property type="protein sequence ID" value="KOY80718.1"/>
    <property type="molecule type" value="Genomic_DNA"/>
</dbReference>
<reference evidence="4 5" key="1">
    <citation type="submission" date="2015-07" db="EMBL/GenBank/DDBJ databases">
        <title>Genome sequencing project for genomic taxonomy and phylogenomics of Bacillus-like bacteria.</title>
        <authorList>
            <person name="Liu B."/>
            <person name="Wang J."/>
            <person name="Zhu Y."/>
            <person name="Liu G."/>
            <person name="Chen Q."/>
            <person name="Chen Z."/>
            <person name="Che J."/>
            <person name="Ge C."/>
            <person name="Shi H."/>
            <person name="Pan Z."/>
            <person name="Liu X."/>
        </authorList>
    </citation>
    <scope>NUCLEOTIDE SEQUENCE [LARGE SCALE GENOMIC DNA]</scope>
    <source>
        <strain evidence="4 5">DSM 54</strain>
    </source>
</reference>
<keyword evidence="1 2" id="KW-0238">DNA-binding</keyword>
<dbReference type="Pfam" id="PF00440">
    <property type="entry name" value="TetR_N"/>
    <property type="match status" value="1"/>
</dbReference>
<feature type="DNA-binding region" description="H-T-H motif" evidence="2">
    <location>
        <begin position="33"/>
        <end position="52"/>
    </location>
</feature>
<dbReference type="InterPro" id="IPR050109">
    <property type="entry name" value="HTH-type_TetR-like_transc_reg"/>
</dbReference>
<comment type="caution">
    <text evidence="4">The sequence shown here is derived from an EMBL/GenBank/DDBJ whole genome shotgun (WGS) entry which is preliminary data.</text>
</comment>
<dbReference type="PRINTS" id="PR00455">
    <property type="entry name" value="HTHTETR"/>
</dbReference>
<evidence type="ECO:0000256" key="2">
    <source>
        <dbReference type="PROSITE-ProRule" id="PRU00335"/>
    </source>
</evidence>
<protein>
    <submittedName>
        <fullName evidence="4">TetR family transcriptional regulator</fullName>
    </submittedName>
</protein>
<proteinExistence type="predicted"/>
<dbReference type="InterPro" id="IPR001647">
    <property type="entry name" value="HTH_TetR"/>
</dbReference>
<name>A0A0M9DFZ9_9BACI</name>
<accession>A0A0M9DFZ9</accession>
<dbReference type="RefSeq" id="WP_200908563.1">
    <property type="nucleotide sequence ID" value="NZ_CP065643.1"/>
</dbReference>
<gene>
    <name evidence="4" type="ORF">ADM90_16160</name>
</gene>
<evidence type="ECO:0000256" key="1">
    <source>
        <dbReference type="ARBA" id="ARBA00023125"/>
    </source>
</evidence>
<evidence type="ECO:0000259" key="3">
    <source>
        <dbReference type="PROSITE" id="PS50977"/>
    </source>
</evidence>
<dbReference type="GO" id="GO:0003700">
    <property type="term" value="F:DNA-binding transcription factor activity"/>
    <property type="evidence" value="ECO:0007669"/>
    <property type="project" value="TreeGrafter"/>
</dbReference>
<feature type="domain" description="HTH tetR-type" evidence="3">
    <location>
        <begin position="10"/>
        <end position="70"/>
    </location>
</feature>
<evidence type="ECO:0000313" key="5">
    <source>
        <dbReference type="Proteomes" id="UP000037977"/>
    </source>
</evidence>
<dbReference type="Gene3D" id="1.10.357.10">
    <property type="entry name" value="Tetracycline Repressor, domain 2"/>
    <property type="match status" value="1"/>
</dbReference>
<dbReference type="PANTHER" id="PTHR30055:SF226">
    <property type="entry name" value="HTH-TYPE TRANSCRIPTIONAL REGULATOR PKSA"/>
    <property type="match status" value="1"/>
</dbReference>
<keyword evidence="5" id="KW-1185">Reference proteome</keyword>
<organism evidence="4 5">
    <name type="scientific">Lysinibacillus macroides</name>
    <dbReference type="NCBI Taxonomy" id="33935"/>
    <lineage>
        <taxon>Bacteria</taxon>
        <taxon>Bacillati</taxon>
        <taxon>Bacillota</taxon>
        <taxon>Bacilli</taxon>
        <taxon>Bacillales</taxon>
        <taxon>Bacillaceae</taxon>
        <taxon>Lysinibacillus</taxon>
    </lineage>
</organism>
<dbReference type="SUPFAM" id="SSF48498">
    <property type="entry name" value="Tetracyclin repressor-like, C-terminal domain"/>
    <property type="match status" value="1"/>
</dbReference>
<dbReference type="PATRIC" id="fig|33935.3.peg.1981"/>
<dbReference type="STRING" id="33935.ADM90_16160"/>
<dbReference type="InterPro" id="IPR009057">
    <property type="entry name" value="Homeodomain-like_sf"/>
</dbReference>
<dbReference type="PANTHER" id="PTHR30055">
    <property type="entry name" value="HTH-TYPE TRANSCRIPTIONAL REGULATOR RUTR"/>
    <property type="match status" value="1"/>
</dbReference>
<dbReference type="AlphaFoldDB" id="A0A0M9DFZ9"/>
<sequence>MKGSIFLTTKGTAERIIEAALQLVSEKGYTAATTKSIAELAGVNEVTLFRHFGNKRGLLKAIIEQFSYYPLLQQEINQNVTWELEQDLLNFSLKHFHFLMSIKDFVMIGFKESIQFPEISEEIANIPLLIKKELIVYFQEMHQRGKIREVDFEAAALSLIALNFGHFMSRARLGTIVSDLPTEELLQTSVAIFSRGLVS</sequence>